<sequence>MQTVADGIGPALEARSDVEAGLEVGLGELAAERADWTADATAQLALYFNNRVGRGSQAVKGLHMRQCSLLCAHNSLFLELDDSVNQAFLLEK</sequence>
<reference evidence="2" key="1">
    <citation type="journal article" date="2019" name="Int. J. Syst. Evol. Microbiol.">
        <title>The Global Catalogue of Microorganisms (GCM) 10K type strain sequencing project: providing services to taxonomists for standard genome sequencing and annotation.</title>
        <authorList>
            <consortium name="The Broad Institute Genomics Platform"/>
            <consortium name="The Broad Institute Genome Sequencing Center for Infectious Disease"/>
            <person name="Wu L."/>
            <person name="Ma J."/>
        </authorList>
    </citation>
    <scope>NUCLEOTIDE SEQUENCE [LARGE SCALE GENOMIC DNA]</scope>
    <source>
        <strain evidence="2">JCM 17688</strain>
    </source>
</reference>
<organism evidence="1 2">
    <name type="scientific">Tsukamurella soli</name>
    <dbReference type="NCBI Taxonomy" id="644556"/>
    <lineage>
        <taxon>Bacteria</taxon>
        <taxon>Bacillati</taxon>
        <taxon>Actinomycetota</taxon>
        <taxon>Actinomycetes</taxon>
        <taxon>Mycobacteriales</taxon>
        <taxon>Tsukamurellaceae</taxon>
        <taxon>Tsukamurella</taxon>
    </lineage>
</organism>
<proteinExistence type="predicted"/>
<dbReference type="Proteomes" id="UP001500635">
    <property type="component" value="Unassembled WGS sequence"/>
</dbReference>
<protein>
    <submittedName>
        <fullName evidence="1">Uncharacterized protein</fullName>
    </submittedName>
</protein>
<evidence type="ECO:0000313" key="1">
    <source>
        <dbReference type="EMBL" id="GAA4383377.1"/>
    </source>
</evidence>
<accession>A0ABP8J1P6</accession>
<dbReference type="RefSeq" id="WP_344989722.1">
    <property type="nucleotide sequence ID" value="NZ_BAABFR010000002.1"/>
</dbReference>
<name>A0ABP8J1P6_9ACTN</name>
<comment type="caution">
    <text evidence="1">The sequence shown here is derived from an EMBL/GenBank/DDBJ whole genome shotgun (WGS) entry which is preliminary data.</text>
</comment>
<gene>
    <name evidence="1" type="ORF">GCM10023147_02470</name>
</gene>
<keyword evidence="2" id="KW-1185">Reference proteome</keyword>
<evidence type="ECO:0000313" key="2">
    <source>
        <dbReference type="Proteomes" id="UP001500635"/>
    </source>
</evidence>
<dbReference type="EMBL" id="BAABFR010000002">
    <property type="protein sequence ID" value="GAA4383377.1"/>
    <property type="molecule type" value="Genomic_DNA"/>
</dbReference>